<dbReference type="FunFam" id="3.40.50.970:FF:000005">
    <property type="entry name" value="1-deoxy-D-xylulose-5-phosphate synthase"/>
    <property type="match status" value="1"/>
</dbReference>
<dbReference type="InterPro" id="IPR005477">
    <property type="entry name" value="Dxylulose-5-P_synthase"/>
</dbReference>
<comment type="similarity">
    <text evidence="4">Belongs to the transketolase family. DXPS subfamily.</text>
</comment>
<dbReference type="GO" id="GO:0008661">
    <property type="term" value="F:1-deoxy-D-xylulose-5-phosphate synthase activity"/>
    <property type="evidence" value="ECO:0007669"/>
    <property type="project" value="UniProtKB-EC"/>
</dbReference>
<evidence type="ECO:0000256" key="2">
    <source>
        <dbReference type="ARBA" id="ARBA00001964"/>
    </source>
</evidence>
<keyword evidence="10" id="KW-0784">Thiamine biosynthesis</keyword>
<dbReference type="GO" id="GO:0009228">
    <property type="term" value="P:thiamine biosynthetic process"/>
    <property type="evidence" value="ECO:0007669"/>
    <property type="project" value="UniProtKB-KW"/>
</dbReference>
<protein>
    <recommendedName>
        <fullName evidence="6">1-deoxy-D-xylulose-5-phosphate synthase</fullName>
        <ecNumber evidence="6">2.2.1.7</ecNumber>
    </recommendedName>
</protein>
<proteinExistence type="inferred from homology"/>
<dbReference type="EMBL" id="QJJY01000043">
    <property type="protein sequence ID" value="PXX22044.1"/>
    <property type="molecule type" value="Genomic_DNA"/>
</dbReference>
<dbReference type="CDD" id="cd07033">
    <property type="entry name" value="TPP_PYR_DXS_TK_like"/>
    <property type="match status" value="1"/>
</dbReference>
<dbReference type="InterPro" id="IPR009014">
    <property type="entry name" value="Transketo_C/PFOR_II"/>
</dbReference>
<reference evidence="14 15" key="1">
    <citation type="submission" date="2018-05" db="EMBL/GenBank/DDBJ databases">
        <title>Comparative genomics of bacterial root endophytes of switchgrass collected from native prairies over two seasons.</title>
        <authorList>
            <person name="Tang Y."/>
        </authorList>
    </citation>
    <scope>NUCLEOTIDE SEQUENCE [LARGE SCALE GENOMIC DNA]</scope>
    <source>
        <strain evidence="14 15">NFIX32</strain>
    </source>
</reference>
<dbReference type="UniPathway" id="UPA00064">
    <property type="reaction ID" value="UER00091"/>
</dbReference>
<dbReference type="AlphaFoldDB" id="A0A318HUD5"/>
<evidence type="ECO:0000256" key="4">
    <source>
        <dbReference type="ARBA" id="ARBA00011081"/>
    </source>
</evidence>
<organism evidence="14 15">
    <name type="scientific">Burkholderia pyrrocinia</name>
    <name type="common">Pseudomonas pyrrocinia</name>
    <dbReference type="NCBI Taxonomy" id="60550"/>
    <lineage>
        <taxon>Bacteria</taxon>
        <taxon>Pseudomonadati</taxon>
        <taxon>Pseudomonadota</taxon>
        <taxon>Betaproteobacteria</taxon>
        <taxon>Burkholderiales</taxon>
        <taxon>Burkholderiaceae</taxon>
        <taxon>Burkholderia</taxon>
        <taxon>Burkholderia cepacia complex</taxon>
    </lineage>
</organism>
<dbReference type="InterPro" id="IPR029061">
    <property type="entry name" value="THDP-binding"/>
</dbReference>
<dbReference type="PANTHER" id="PTHR43322:SF5">
    <property type="entry name" value="1-DEOXY-D-XYLULOSE-5-PHOSPHATE SYNTHASE, CHLOROPLASTIC"/>
    <property type="match status" value="1"/>
</dbReference>
<dbReference type="GO" id="GO:0016114">
    <property type="term" value="P:terpenoid biosynthetic process"/>
    <property type="evidence" value="ECO:0007669"/>
    <property type="project" value="InterPro"/>
</dbReference>
<dbReference type="InterPro" id="IPR020826">
    <property type="entry name" value="Transketolase_BS"/>
</dbReference>
<evidence type="ECO:0000256" key="5">
    <source>
        <dbReference type="ARBA" id="ARBA00011738"/>
    </source>
</evidence>
<dbReference type="NCBIfam" id="TIGR00204">
    <property type="entry name" value="dxs"/>
    <property type="match status" value="1"/>
</dbReference>
<keyword evidence="11" id="KW-0786">Thiamine pyrophosphate</keyword>
<keyword evidence="9" id="KW-0460">Magnesium</keyword>
<keyword evidence="8" id="KW-0479">Metal-binding</keyword>
<dbReference type="InterPro" id="IPR005475">
    <property type="entry name" value="Transketolase-like_Pyr-bd"/>
</dbReference>
<evidence type="ECO:0000256" key="12">
    <source>
        <dbReference type="ARBA" id="ARBA00023229"/>
    </source>
</evidence>
<comment type="cofactor">
    <cofactor evidence="1">
        <name>Mg(2+)</name>
        <dbReference type="ChEBI" id="CHEBI:18420"/>
    </cofactor>
</comment>
<dbReference type="SMART" id="SM00861">
    <property type="entry name" value="Transket_pyr"/>
    <property type="match status" value="1"/>
</dbReference>
<dbReference type="EC" id="2.2.1.7" evidence="6"/>
<comment type="caution">
    <text evidence="14">The sequence shown here is derived from an EMBL/GenBank/DDBJ whole genome shotgun (WGS) entry which is preliminary data.</text>
</comment>
<dbReference type="Gene3D" id="3.40.50.920">
    <property type="match status" value="1"/>
</dbReference>
<dbReference type="Proteomes" id="UP000247755">
    <property type="component" value="Unassembled WGS sequence"/>
</dbReference>
<keyword evidence="7" id="KW-0808">Transferase</keyword>
<evidence type="ECO:0000256" key="9">
    <source>
        <dbReference type="ARBA" id="ARBA00022842"/>
    </source>
</evidence>
<dbReference type="PANTHER" id="PTHR43322">
    <property type="entry name" value="1-D-DEOXYXYLULOSE 5-PHOSPHATE SYNTHASE-RELATED"/>
    <property type="match status" value="1"/>
</dbReference>
<dbReference type="Pfam" id="PF02780">
    <property type="entry name" value="Transketolase_C"/>
    <property type="match status" value="1"/>
</dbReference>
<accession>A0A318HUD5</accession>
<comment type="subunit">
    <text evidence="5">Homodimer.</text>
</comment>
<evidence type="ECO:0000313" key="15">
    <source>
        <dbReference type="Proteomes" id="UP000247755"/>
    </source>
</evidence>
<evidence type="ECO:0000313" key="14">
    <source>
        <dbReference type="EMBL" id="PXX22044.1"/>
    </source>
</evidence>
<gene>
    <name evidence="14" type="ORF">NA66_10436</name>
</gene>
<evidence type="ECO:0000256" key="8">
    <source>
        <dbReference type="ARBA" id="ARBA00022723"/>
    </source>
</evidence>
<keyword evidence="12" id="KW-0414">Isoprene biosynthesis</keyword>
<dbReference type="Pfam" id="PF02779">
    <property type="entry name" value="Transket_pyr"/>
    <property type="match status" value="1"/>
</dbReference>
<dbReference type="InterPro" id="IPR033248">
    <property type="entry name" value="Transketolase_C"/>
</dbReference>
<dbReference type="GO" id="GO:0046872">
    <property type="term" value="F:metal ion binding"/>
    <property type="evidence" value="ECO:0007669"/>
    <property type="project" value="UniProtKB-KW"/>
</dbReference>
<comment type="pathway">
    <text evidence="3">Metabolic intermediate biosynthesis; 1-deoxy-D-xylulose 5-phosphate biosynthesis; 1-deoxy-D-xylulose 5-phosphate from D-glyceraldehyde 3-phosphate and pyruvate: step 1/1.</text>
</comment>
<dbReference type="PROSITE" id="PS00802">
    <property type="entry name" value="TRANSKETOLASE_2"/>
    <property type="match status" value="1"/>
</dbReference>
<evidence type="ECO:0000256" key="7">
    <source>
        <dbReference type="ARBA" id="ARBA00022679"/>
    </source>
</evidence>
<evidence type="ECO:0000256" key="10">
    <source>
        <dbReference type="ARBA" id="ARBA00022977"/>
    </source>
</evidence>
<evidence type="ECO:0000256" key="1">
    <source>
        <dbReference type="ARBA" id="ARBA00001946"/>
    </source>
</evidence>
<evidence type="ECO:0000259" key="13">
    <source>
        <dbReference type="SMART" id="SM00861"/>
    </source>
</evidence>
<dbReference type="SUPFAM" id="SSF52518">
    <property type="entry name" value="Thiamin diphosphate-binding fold (THDP-binding)"/>
    <property type="match status" value="1"/>
</dbReference>
<dbReference type="SUPFAM" id="SSF52922">
    <property type="entry name" value="TK C-terminal domain-like"/>
    <property type="match status" value="1"/>
</dbReference>
<dbReference type="Gene3D" id="3.40.50.970">
    <property type="match status" value="2"/>
</dbReference>
<comment type="cofactor">
    <cofactor evidence="2">
        <name>thiamine diphosphate</name>
        <dbReference type="ChEBI" id="CHEBI:58937"/>
    </cofactor>
</comment>
<sequence>METQVKGWFAPTTLFEEFGLNYTGPIDGHDVDALLNLKRVPGPHLLHVVAQKGHGYARAEVDPVRYHGPGRFDPAVGIVAGKPGWPTYARVFSDWLCDEAARDERIVAITPAMRDGSGLVDFERRFPDCYFDVAIAEQHAVTFAAGLAAEGMRPVVAIYSTFLPRGYDQLIHDVALQNLPVTFEIDRAGIVGADGATHMGAFDLAYLRCVPNLVVMAPSDENECRQMLHTALRHPGPCAVRYPRGTGPGATIEAELTALPIGISALRRSSGAAAGRRIAFLAFGTMVAPSVVAAASFDATVVDMRFVKPLDIVRLRDIATTHDVLVTVEEGCTNGGGAAACVEALADMQLRCFVLRLGLPDAFVEHGEPGQLLSLHGLDATGIEAAVDRFVARLGWGAASIVAPDANSVPPHRDDTPDADRRALELGQAVALQQRGDDGRQRWKNA</sequence>
<dbReference type="Pfam" id="PF13292">
    <property type="entry name" value="DXP_synthase_N"/>
    <property type="match status" value="1"/>
</dbReference>
<evidence type="ECO:0000256" key="6">
    <source>
        <dbReference type="ARBA" id="ARBA00013150"/>
    </source>
</evidence>
<dbReference type="GO" id="GO:0005829">
    <property type="term" value="C:cytosol"/>
    <property type="evidence" value="ECO:0007669"/>
    <property type="project" value="TreeGrafter"/>
</dbReference>
<evidence type="ECO:0000256" key="3">
    <source>
        <dbReference type="ARBA" id="ARBA00004980"/>
    </source>
</evidence>
<dbReference type="GO" id="GO:0019288">
    <property type="term" value="P:isopentenyl diphosphate biosynthetic process, methylerythritol 4-phosphate pathway"/>
    <property type="evidence" value="ECO:0007669"/>
    <property type="project" value="TreeGrafter"/>
</dbReference>
<evidence type="ECO:0000256" key="11">
    <source>
        <dbReference type="ARBA" id="ARBA00023052"/>
    </source>
</evidence>
<name>A0A318HUD5_BURPY</name>
<feature type="domain" description="Transketolase-like pyrimidine-binding" evidence="13">
    <location>
        <begin position="86"/>
        <end position="250"/>
    </location>
</feature>